<sequence length="79" mass="8721">MNTQPQINNISTTQNSARLQRAPNTNMQPLRSRNVENPSINTFMGAELIEGINLSSATRTQEVENPPLQDAQISTLLIS</sequence>
<evidence type="ECO:0000313" key="3">
    <source>
        <dbReference type="Proteomes" id="UP000789405"/>
    </source>
</evidence>
<dbReference type="AlphaFoldDB" id="A0A9N9EB47"/>
<accession>A0A9N9EB47</accession>
<protein>
    <submittedName>
        <fullName evidence="2">23390_t:CDS:1</fullName>
    </submittedName>
</protein>
<dbReference type="EMBL" id="CAJVPY010006687">
    <property type="protein sequence ID" value="CAG8667510.1"/>
    <property type="molecule type" value="Genomic_DNA"/>
</dbReference>
<reference evidence="2" key="1">
    <citation type="submission" date="2021-06" db="EMBL/GenBank/DDBJ databases">
        <authorList>
            <person name="Kallberg Y."/>
            <person name="Tangrot J."/>
            <person name="Rosling A."/>
        </authorList>
    </citation>
    <scope>NUCLEOTIDE SEQUENCE</scope>
    <source>
        <strain evidence="2">MA453B</strain>
    </source>
</reference>
<keyword evidence="3" id="KW-1185">Reference proteome</keyword>
<name>A0A9N9EB47_9GLOM</name>
<feature type="non-terminal residue" evidence="2">
    <location>
        <position position="79"/>
    </location>
</feature>
<organism evidence="2 3">
    <name type="scientific">Dentiscutata erythropus</name>
    <dbReference type="NCBI Taxonomy" id="1348616"/>
    <lineage>
        <taxon>Eukaryota</taxon>
        <taxon>Fungi</taxon>
        <taxon>Fungi incertae sedis</taxon>
        <taxon>Mucoromycota</taxon>
        <taxon>Glomeromycotina</taxon>
        <taxon>Glomeromycetes</taxon>
        <taxon>Diversisporales</taxon>
        <taxon>Gigasporaceae</taxon>
        <taxon>Dentiscutata</taxon>
    </lineage>
</organism>
<dbReference type="Proteomes" id="UP000789405">
    <property type="component" value="Unassembled WGS sequence"/>
</dbReference>
<comment type="caution">
    <text evidence="2">The sequence shown here is derived from an EMBL/GenBank/DDBJ whole genome shotgun (WGS) entry which is preliminary data.</text>
</comment>
<evidence type="ECO:0000256" key="1">
    <source>
        <dbReference type="SAM" id="MobiDB-lite"/>
    </source>
</evidence>
<proteinExistence type="predicted"/>
<evidence type="ECO:0000313" key="2">
    <source>
        <dbReference type="EMBL" id="CAG8667510.1"/>
    </source>
</evidence>
<gene>
    <name evidence="2" type="ORF">DERYTH_LOCUS11044</name>
</gene>
<feature type="region of interest" description="Disordered" evidence="1">
    <location>
        <begin position="1"/>
        <end position="20"/>
    </location>
</feature>